<protein>
    <submittedName>
        <fullName evidence="1">Uncharacterized protein</fullName>
    </submittedName>
</protein>
<organism evidence="1 2">
    <name type="scientific">Serratia phage Parlo</name>
    <dbReference type="NCBI Taxonomy" id="2557554"/>
    <lineage>
        <taxon>Viruses</taxon>
        <taxon>Duplodnaviria</taxon>
        <taxon>Heunggongvirae</taxon>
        <taxon>Uroviricota</taxon>
        <taxon>Caudoviricetes</taxon>
        <taxon>Parlovirus</taxon>
        <taxon>Parlovirus parlo</taxon>
    </lineage>
</organism>
<evidence type="ECO:0000313" key="1">
    <source>
        <dbReference type="EMBL" id="QBQ72201.1"/>
    </source>
</evidence>
<gene>
    <name evidence="1" type="ORF">CPT_Parlo_052</name>
</gene>
<sequence>MQFSKFKWAICGCCEGHGKVENPAFYNGITDWAEWSDEERESYMSGLYDVPCPDCRGSGKVKVPDVAAMTFAEKRELVLQRIEAREDAEYRRQCAHERAMGY</sequence>
<evidence type="ECO:0000313" key="2">
    <source>
        <dbReference type="Proteomes" id="UP000307326"/>
    </source>
</evidence>
<proteinExistence type="predicted"/>
<dbReference type="Proteomes" id="UP000307326">
    <property type="component" value="Segment"/>
</dbReference>
<name>A0A482MFK8_9CAUD</name>
<keyword evidence="2" id="KW-1185">Reference proteome</keyword>
<dbReference type="EMBL" id="MK618715">
    <property type="protein sequence ID" value="QBQ72201.1"/>
    <property type="molecule type" value="Genomic_DNA"/>
</dbReference>
<reference evidence="2" key="1">
    <citation type="submission" date="2019-03" db="EMBL/GenBank/DDBJ databases">
        <authorList>
            <person name="Bockoven R."/>
            <person name="Gutierrez J."/>
            <person name="Newkirk H."/>
            <person name="Liu M."/>
            <person name="Ramsey J."/>
            <person name="Cahill J."/>
        </authorList>
    </citation>
    <scope>NUCLEOTIDE SEQUENCE [LARGE SCALE GENOMIC DNA]</scope>
</reference>
<accession>A0A482MFK8</accession>